<name>A0A1H1TR63_9ACTN</name>
<accession>A0A1H1TR63</accession>
<dbReference type="InterPro" id="IPR029016">
    <property type="entry name" value="GAF-like_dom_sf"/>
</dbReference>
<keyword evidence="3" id="KW-1185">Reference proteome</keyword>
<dbReference type="SUPFAM" id="SSF55781">
    <property type="entry name" value="GAF domain-like"/>
    <property type="match status" value="1"/>
</dbReference>
<organism evidence="2 3">
    <name type="scientific">Actinopolymorpha singaporensis</name>
    <dbReference type="NCBI Taxonomy" id="117157"/>
    <lineage>
        <taxon>Bacteria</taxon>
        <taxon>Bacillati</taxon>
        <taxon>Actinomycetota</taxon>
        <taxon>Actinomycetes</taxon>
        <taxon>Propionibacteriales</taxon>
        <taxon>Actinopolymorphaceae</taxon>
        <taxon>Actinopolymorpha</taxon>
    </lineage>
</organism>
<dbReference type="Pfam" id="PF13185">
    <property type="entry name" value="GAF_2"/>
    <property type="match status" value="1"/>
</dbReference>
<evidence type="ECO:0000313" key="2">
    <source>
        <dbReference type="EMBL" id="SDS62634.1"/>
    </source>
</evidence>
<dbReference type="AlphaFoldDB" id="A0A1H1TR63"/>
<dbReference type="Proteomes" id="UP000198983">
    <property type="component" value="Chromosome I"/>
</dbReference>
<evidence type="ECO:0000259" key="1">
    <source>
        <dbReference type="Pfam" id="PF13185"/>
    </source>
</evidence>
<reference evidence="2 3" key="1">
    <citation type="submission" date="2016-10" db="EMBL/GenBank/DDBJ databases">
        <authorList>
            <person name="de Groot N.N."/>
        </authorList>
    </citation>
    <scope>NUCLEOTIDE SEQUENCE [LARGE SCALE GENOMIC DNA]</scope>
    <source>
        <strain evidence="2 3">DSM 22024</strain>
    </source>
</reference>
<gene>
    <name evidence="2" type="ORF">SAMN04489717_3303</name>
</gene>
<protein>
    <submittedName>
        <fullName evidence="2">GAF domain-containing protein</fullName>
    </submittedName>
</protein>
<sequence>MGASLSIRSIVGELEKARAVEDVERIVKRGVRRILAADGSTFVLLDHEMCYYADEDAMSPLWKGQRFPVRECVSGWAMLNRRTVVITDIRRDRRIPGEAYRPTFVRSLVMAPILSPAPLGALGAYWAQTRRPWHFQVAALEEISKLAAAALEQFPDGLPDPGFPLPDAQSWRVRPISAV</sequence>
<evidence type="ECO:0000313" key="3">
    <source>
        <dbReference type="Proteomes" id="UP000198983"/>
    </source>
</evidence>
<dbReference type="STRING" id="117157.SAMN04489717_3303"/>
<dbReference type="EMBL" id="LT629732">
    <property type="protein sequence ID" value="SDS62634.1"/>
    <property type="molecule type" value="Genomic_DNA"/>
</dbReference>
<dbReference type="InterPro" id="IPR003018">
    <property type="entry name" value="GAF"/>
</dbReference>
<dbReference type="OrthoDB" id="23692at2"/>
<proteinExistence type="predicted"/>
<dbReference type="Gene3D" id="3.30.450.40">
    <property type="match status" value="1"/>
</dbReference>
<feature type="domain" description="GAF" evidence="1">
    <location>
        <begin position="20"/>
        <end position="152"/>
    </location>
</feature>